<feature type="signal peptide" evidence="1">
    <location>
        <begin position="1"/>
        <end position="23"/>
    </location>
</feature>
<feature type="chain" id="PRO_5042153173" evidence="1">
    <location>
        <begin position="24"/>
        <end position="148"/>
    </location>
</feature>
<evidence type="ECO:0000313" key="3">
    <source>
        <dbReference type="Proteomes" id="UP001209540"/>
    </source>
</evidence>
<protein>
    <submittedName>
        <fullName evidence="2">Uncharacterized protein</fullName>
    </submittedName>
</protein>
<name>A0AAD5JZU3_9FUNG</name>
<accession>A0AAD5JZU3</accession>
<dbReference type="Proteomes" id="UP001209540">
    <property type="component" value="Unassembled WGS sequence"/>
</dbReference>
<sequence length="148" mass="16931">MVRALLFLVVAYVTILHQYYVHAYCFYNKMSDKTEVSIIQIDGQKNTSNMSHRHFRHMNMPPGSKECCPYTSDQCSKEKHKMPVVNFGMSYFFFDIIGKRKDPNDRMDRRAVKTVVALCGGYITATGGFDSFSYQIYAANHTQVGSVS</sequence>
<dbReference type="EMBL" id="JAIXMP010000014">
    <property type="protein sequence ID" value="KAI9262198.1"/>
    <property type="molecule type" value="Genomic_DNA"/>
</dbReference>
<reference evidence="2" key="1">
    <citation type="journal article" date="2022" name="IScience">
        <title>Evolution of zygomycete secretomes and the origins of terrestrial fungal ecologies.</title>
        <authorList>
            <person name="Chang Y."/>
            <person name="Wang Y."/>
            <person name="Mondo S."/>
            <person name="Ahrendt S."/>
            <person name="Andreopoulos W."/>
            <person name="Barry K."/>
            <person name="Beard J."/>
            <person name="Benny G.L."/>
            <person name="Blankenship S."/>
            <person name="Bonito G."/>
            <person name="Cuomo C."/>
            <person name="Desiro A."/>
            <person name="Gervers K.A."/>
            <person name="Hundley H."/>
            <person name="Kuo A."/>
            <person name="LaButti K."/>
            <person name="Lang B.F."/>
            <person name="Lipzen A."/>
            <person name="O'Donnell K."/>
            <person name="Pangilinan J."/>
            <person name="Reynolds N."/>
            <person name="Sandor L."/>
            <person name="Smith M.E."/>
            <person name="Tsang A."/>
            <person name="Grigoriev I.V."/>
            <person name="Stajich J.E."/>
            <person name="Spatafora J.W."/>
        </authorList>
    </citation>
    <scope>NUCLEOTIDE SEQUENCE</scope>
    <source>
        <strain evidence="2">RSA 2281</strain>
    </source>
</reference>
<evidence type="ECO:0000313" key="2">
    <source>
        <dbReference type="EMBL" id="KAI9262198.1"/>
    </source>
</evidence>
<gene>
    <name evidence="2" type="ORF">BDA99DRAFT_537544</name>
</gene>
<reference evidence="2" key="2">
    <citation type="submission" date="2023-02" db="EMBL/GenBank/DDBJ databases">
        <authorList>
            <consortium name="DOE Joint Genome Institute"/>
            <person name="Mondo S.J."/>
            <person name="Chang Y."/>
            <person name="Wang Y."/>
            <person name="Ahrendt S."/>
            <person name="Andreopoulos W."/>
            <person name="Barry K."/>
            <person name="Beard J."/>
            <person name="Benny G.L."/>
            <person name="Blankenship S."/>
            <person name="Bonito G."/>
            <person name="Cuomo C."/>
            <person name="Desiro A."/>
            <person name="Gervers K.A."/>
            <person name="Hundley H."/>
            <person name="Kuo A."/>
            <person name="LaButti K."/>
            <person name="Lang B.F."/>
            <person name="Lipzen A."/>
            <person name="O'Donnell K."/>
            <person name="Pangilinan J."/>
            <person name="Reynolds N."/>
            <person name="Sandor L."/>
            <person name="Smith M.W."/>
            <person name="Tsang A."/>
            <person name="Grigoriev I.V."/>
            <person name="Stajich J.E."/>
            <person name="Spatafora J.W."/>
        </authorList>
    </citation>
    <scope>NUCLEOTIDE SEQUENCE</scope>
    <source>
        <strain evidence="2">RSA 2281</strain>
    </source>
</reference>
<dbReference type="AlphaFoldDB" id="A0AAD5JZU3"/>
<evidence type="ECO:0000256" key="1">
    <source>
        <dbReference type="SAM" id="SignalP"/>
    </source>
</evidence>
<keyword evidence="1" id="KW-0732">Signal</keyword>
<proteinExistence type="predicted"/>
<keyword evidence="3" id="KW-1185">Reference proteome</keyword>
<comment type="caution">
    <text evidence="2">The sequence shown here is derived from an EMBL/GenBank/DDBJ whole genome shotgun (WGS) entry which is preliminary data.</text>
</comment>
<organism evidence="2 3">
    <name type="scientific">Phascolomyces articulosus</name>
    <dbReference type="NCBI Taxonomy" id="60185"/>
    <lineage>
        <taxon>Eukaryota</taxon>
        <taxon>Fungi</taxon>
        <taxon>Fungi incertae sedis</taxon>
        <taxon>Mucoromycota</taxon>
        <taxon>Mucoromycotina</taxon>
        <taxon>Mucoromycetes</taxon>
        <taxon>Mucorales</taxon>
        <taxon>Lichtheimiaceae</taxon>
        <taxon>Phascolomyces</taxon>
    </lineage>
</organism>